<protein>
    <submittedName>
        <fullName evidence="3">Tetratricopeptide repeat (TPR)-like superfamily protein</fullName>
    </submittedName>
</protein>
<dbReference type="InterPro" id="IPR002885">
    <property type="entry name" value="PPR_rpt"/>
</dbReference>
<feature type="repeat" description="PPR" evidence="2">
    <location>
        <begin position="406"/>
        <end position="436"/>
    </location>
</feature>
<dbReference type="FunFam" id="1.25.40.10:FF:001811">
    <property type="entry name" value="Putative pentatricopeptide repeat-containing protein At1g64310"/>
    <property type="match status" value="1"/>
</dbReference>
<dbReference type="InterPro" id="IPR046848">
    <property type="entry name" value="E_motif"/>
</dbReference>
<keyword evidence="4" id="KW-1185">Reference proteome</keyword>
<proteinExistence type="predicted"/>
<name>A0A7J0GAK8_9ERIC</name>
<dbReference type="EMBL" id="BJWL01000019">
    <property type="protein sequence ID" value="GFZ07837.1"/>
    <property type="molecule type" value="Genomic_DNA"/>
</dbReference>
<organism evidence="3 4">
    <name type="scientific">Actinidia rufa</name>
    <dbReference type="NCBI Taxonomy" id="165716"/>
    <lineage>
        <taxon>Eukaryota</taxon>
        <taxon>Viridiplantae</taxon>
        <taxon>Streptophyta</taxon>
        <taxon>Embryophyta</taxon>
        <taxon>Tracheophyta</taxon>
        <taxon>Spermatophyta</taxon>
        <taxon>Magnoliopsida</taxon>
        <taxon>eudicotyledons</taxon>
        <taxon>Gunneridae</taxon>
        <taxon>Pentapetalae</taxon>
        <taxon>asterids</taxon>
        <taxon>Ericales</taxon>
        <taxon>Actinidiaceae</taxon>
        <taxon>Actinidia</taxon>
    </lineage>
</organism>
<evidence type="ECO:0000256" key="1">
    <source>
        <dbReference type="ARBA" id="ARBA00022737"/>
    </source>
</evidence>
<dbReference type="GO" id="GO:0009451">
    <property type="term" value="P:RNA modification"/>
    <property type="evidence" value="ECO:0007669"/>
    <property type="project" value="InterPro"/>
</dbReference>
<feature type="repeat" description="PPR" evidence="2">
    <location>
        <begin position="68"/>
        <end position="102"/>
    </location>
</feature>
<gene>
    <name evidence="3" type="ORF">Acr_19g0007740</name>
</gene>
<evidence type="ECO:0000313" key="4">
    <source>
        <dbReference type="Proteomes" id="UP000585474"/>
    </source>
</evidence>
<dbReference type="PANTHER" id="PTHR47926:SF357">
    <property type="entry name" value="PENTATRICOPEPTIDE REPEAT-CONTAINING PROTEIN"/>
    <property type="match status" value="1"/>
</dbReference>
<dbReference type="FunFam" id="1.25.40.10:FF:000351">
    <property type="entry name" value="Pentatricopeptide repeat-containing protein"/>
    <property type="match status" value="1"/>
</dbReference>
<dbReference type="FunFam" id="1.25.40.10:FF:000090">
    <property type="entry name" value="Pentatricopeptide repeat-containing protein, chloroplastic"/>
    <property type="match status" value="1"/>
</dbReference>
<dbReference type="OrthoDB" id="185373at2759"/>
<dbReference type="NCBIfam" id="TIGR00756">
    <property type="entry name" value="PPR"/>
    <property type="match status" value="4"/>
</dbReference>
<feature type="repeat" description="PPR" evidence="2">
    <location>
        <begin position="270"/>
        <end position="304"/>
    </location>
</feature>
<comment type="caution">
    <text evidence="3">The sequence shown here is derived from an EMBL/GenBank/DDBJ whole genome shotgun (WGS) entry which is preliminary data.</text>
</comment>
<dbReference type="Gene3D" id="1.25.40.10">
    <property type="entry name" value="Tetratricopeptide repeat domain"/>
    <property type="match status" value="4"/>
</dbReference>
<dbReference type="Pfam" id="PF13041">
    <property type="entry name" value="PPR_2"/>
    <property type="match status" value="3"/>
</dbReference>
<dbReference type="PANTHER" id="PTHR47926">
    <property type="entry name" value="PENTATRICOPEPTIDE REPEAT-CONTAINING PROTEIN"/>
    <property type="match status" value="1"/>
</dbReference>
<dbReference type="GO" id="GO:0003723">
    <property type="term" value="F:RNA binding"/>
    <property type="evidence" value="ECO:0007669"/>
    <property type="project" value="InterPro"/>
</dbReference>
<dbReference type="AlphaFoldDB" id="A0A7J0GAK8"/>
<dbReference type="Proteomes" id="UP000585474">
    <property type="component" value="Unassembled WGS sequence"/>
</dbReference>
<dbReference type="InterPro" id="IPR011990">
    <property type="entry name" value="TPR-like_helical_dom_sf"/>
</dbReference>
<evidence type="ECO:0000256" key="2">
    <source>
        <dbReference type="PROSITE-ProRule" id="PRU00708"/>
    </source>
</evidence>
<sequence>MFIRFRSVLFDLSRVHQTLSKTQQLHALIAKTHLSQDPFYATRIIRFYAINGDLISAHNLFDETPRRSVYLWNSIIRAYARTHNFNNAYSLFKHMLDSETKPDNFTFACILRACAENSDLKGLRLVHGGVVVSGLGWDSIVSSALVSAYSKLGLIDEASMVFKWVLETDLVLWNSMISGYGSCGDWDKGLRLFGMMRRMGKNPDGYTVVGLISGLVDPCLLEIGQGIHGFCLKSGFDSNAHVGSVLVSMYSRCKCLDSALRVFESLSQPDLVTWSAIITGFAQSGNTEKLLIFFKQMNMEGKKADTILVTSLLAATAQLAMVGPGSEIHGYVLRHGFELDIMVSSALIDMYSKCGFLRLGVKVFESMRERNIVSYNSVISGLGLHGLAYEAFEIFNEMLEKEFEPDESTFSALLCACCHAGLVKDGREYFRRMKDEFGISTRIEHYVYLTKLLGMAGELEEAYHLIESLPEPVDSGLWGALLSCCDAFGNSELAEIVAHRLLENKSEKSRYRVMLSNIYAGDGRWDEVSKLRGMEGEMRKMPGISWIGGNNSPLLNC</sequence>
<dbReference type="InterPro" id="IPR046960">
    <property type="entry name" value="PPR_At4g14850-like_plant"/>
</dbReference>
<accession>A0A7J0GAK8</accession>
<dbReference type="PROSITE" id="PS51375">
    <property type="entry name" value="PPR"/>
    <property type="match status" value="5"/>
</dbReference>
<feature type="repeat" description="PPR" evidence="2">
    <location>
        <begin position="371"/>
        <end position="405"/>
    </location>
</feature>
<dbReference type="Pfam" id="PF20431">
    <property type="entry name" value="E_motif"/>
    <property type="match status" value="1"/>
</dbReference>
<dbReference type="Pfam" id="PF01535">
    <property type="entry name" value="PPR"/>
    <property type="match status" value="2"/>
</dbReference>
<keyword evidence="1" id="KW-0677">Repeat</keyword>
<feature type="repeat" description="PPR" evidence="2">
    <location>
        <begin position="169"/>
        <end position="203"/>
    </location>
</feature>
<evidence type="ECO:0000313" key="3">
    <source>
        <dbReference type="EMBL" id="GFZ07837.1"/>
    </source>
</evidence>
<reference evidence="3 4" key="1">
    <citation type="submission" date="2019-07" db="EMBL/GenBank/DDBJ databases">
        <title>De Novo Assembly of kiwifruit Actinidia rufa.</title>
        <authorList>
            <person name="Sugita-Konishi S."/>
            <person name="Sato K."/>
            <person name="Mori E."/>
            <person name="Abe Y."/>
            <person name="Kisaki G."/>
            <person name="Hamano K."/>
            <person name="Suezawa K."/>
            <person name="Otani M."/>
            <person name="Fukuda T."/>
            <person name="Manabe T."/>
            <person name="Gomi K."/>
            <person name="Tabuchi M."/>
            <person name="Akimitsu K."/>
            <person name="Kataoka I."/>
        </authorList>
    </citation>
    <scope>NUCLEOTIDE SEQUENCE [LARGE SCALE GENOMIC DNA]</scope>
    <source>
        <strain evidence="4">cv. Fuchu</strain>
    </source>
</reference>